<dbReference type="OrthoDB" id="2351076at2"/>
<dbReference type="AlphaFoldDB" id="A0A3D8PRD8"/>
<dbReference type="Proteomes" id="UP000256520">
    <property type="component" value="Unassembled WGS sequence"/>
</dbReference>
<dbReference type="EMBL" id="PIOD01000011">
    <property type="protein sequence ID" value="RDW17851.1"/>
    <property type="molecule type" value="Genomic_DNA"/>
</dbReference>
<keyword evidence="2" id="KW-1185">Reference proteome</keyword>
<protein>
    <recommendedName>
        <fullName evidence="3">Flagellar hook-length control protein-like C-terminal domain-containing protein</fullName>
    </recommendedName>
</protein>
<evidence type="ECO:0008006" key="3">
    <source>
        <dbReference type="Google" id="ProtNLM"/>
    </source>
</evidence>
<comment type="caution">
    <text evidence="1">The sequence shown here is derived from an EMBL/GenBank/DDBJ whole genome shotgun (WGS) entry which is preliminary data.</text>
</comment>
<gene>
    <name evidence="1" type="ORF">CWR45_10995</name>
</gene>
<organism evidence="1 2">
    <name type="scientific">Oceanobacillus chungangensis</name>
    <dbReference type="NCBI Taxonomy" id="1229152"/>
    <lineage>
        <taxon>Bacteria</taxon>
        <taxon>Bacillati</taxon>
        <taxon>Bacillota</taxon>
        <taxon>Bacilli</taxon>
        <taxon>Bacillales</taxon>
        <taxon>Bacillaceae</taxon>
        <taxon>Oceanobacillus</taxon>
    </lineage>
</organism>
<reference evidence="2" key="1">
    <citation type="submission" date="2017-11" db="EMBL/GenBank/DDBJ databases">
        <authorList>
            <person name="Zhu W."/>
        </authorList>
    </citation>
    <scope>NUCLEOTIDE SEQUENCE [LARGE SCALE GENOMIC DNA]</scope>
    <source>
        <strain evidence="2">CAU 1051</strain>
    </source>
</reference>
<evidence type="ECO:0000313" key="1">
    <source>
        <dbReference type="EMBL" id="RDW17851.1"/>
    </source>
</evidence>
<accession>A0A3D8PRD8</accession>
<proteinExistence type="predicted"/>
<name>A0A3D8PRD8_9BACI</name>
<sequence>MSINKIVGIRMNQVVEPQQKFRVGQIVEGKILKLYPNNKAQILLGMQKMTAQLEANLLVGEKYHFQVQSTGNVIPLKVIGEALTSHTKTNAIRLLKHLSLKTTKDNVAFVQQLLDSNITFNKAQLIDALQLLDSKKNDEEAQKVLTEMFSRKSPINRFIFEALQTVDSMKQTDLMKNLLNQLRKNNVHSELVNQLSQLIEKPTDINASLVKQINTNKQPLFQLFTSLGLINQNTDFFAWESAWKSLSNGIEQLNVKQGIATDLPRIDTKLPFNLNFNTILQSFTQLNMNQAPLLSQADSILQSMDTRLNHAISTSSSLPEEDFRVLKQALVQGVVPLLGKETGQAVIGLENDFKQIGQVQKLLYLLSNLQTFEMLEEVLFSINKDHAFLSATPQKQFQQQLTQALLLTGLFYENQIANEQVQQQATIKEMLIQLLQTDDGSLRESSSKLLHFINGMQINSVQESANFIQASLQIPAEKLGLNYDIELEFESRKTETGQINPEFCRILFYLNLAKLKETVIDMNIQKRSVSITVFNDYDQIKTNTDAYQPLLRKGLEELDYHLSSISIKPLSEKEQVKTKLVSYKKESLNGGVDYRI</sequence>
<evidence type="ECO:0000313" key="2">
    <source>
        <dbReference type="Proteomes" id="UP000256520"/>
    </source>
</evidence>
<dbReference type="RefSeq" id="WP_115749917.1">
    <property type="nucleotide sequence ID" value="NZ_PIOD01000011.1"/>
</dbReference>